<dbReference type="PANTHER" id="PTHR35896:SF3">
    <property type="entry name" value="MAJOR FACILITATOR SUPERFAMILY TRANSPORTER"/>
    <property type="match status" value="1"/>
</dbReference>
<evidence type="ECO:0000256" key="1">
    <source>
        <dbReference type="SAM" id="Phobius"/>
    </source>
</evidence>
<dbReference type="STRING" id="1408163.A0A0F4YYK7"/>
<keyword evidence="1" id="KW-0472">Membrane</keyword>
<comment type="caution">
    <text evidence="2">The sequence shown here is derived from an EMBL/GenBank/DDBJ whole genome shotgun (WGS) entry which is preliminary data.</text>
</comment>
<dbReference type="EMBL" id="LASV01000102">
    <property type="protein sequence ID" value="KKA23382.1"/>
    <property type="molecule type" value="Genomic_DNA"/>
</dbReference>
<name>A0A0F4YYK7_RASE3</name>
<gene>
    <name evidence="2" type="ORF">T310_2555</name>
</gene>
<proteinExistence type="predicted"/>
<organism evidence="2 3">
    <name type="scientific">Rasamsonia emersonii (strain ATCC 16479 / CBS 393.64 / IMI 116815)</name>
    <dbReference type="NCBI Taxonomy" id="1408163"/>
    <lineage>
        <taxon>Eukaryota</taxon>
        <taxon>Fungi</taxon>
        <taxon>Dikarya</taxon>
        <taxon>Ascomycota</taxon>
        <taxon>Pezizomycotina</taxon>
        <taxon>Eurotiomycetes</taxon>
        <taxon>Eurotiomycetidae</taxon>
        <taxon>Eurotiales</taxon>
        <taxon>Trichocomaceae</taxon>
        <taxon>Rasamsonia</taxon>
    </lineage>
</organism>
<dbReference type="InterPro" id="IPR053008">
    <property type="entry name" value="Phomopsin_biosynth_assoc"/>
</dbReference>
<keyword evidence="1" id="KW-1133">Transmembrane helix</keyword>
<dbReference type="PANTHER" id="PTHR35896">
    <property type="entry name" value="IG-LIKE DOMAIN-CONTAINING PROTEIN"/>
    <property type="match status" value="1"/>
</dbReference>
<accession>A0A0F4YYK7</accession>
<dbReference type="Proteomes" id="UP000053958">
    <property type="component" value="Unassembled WGS sequence"/>
</dbReference>
<evidence type="ECO:0000313" key="2">
    <source>
        <dbReference type="EMBL" id="KKA23382.1"/>
    </source>
</evidence>
<protein>
    <submittedName>
        <fullName evidence="2">Uncharacterized protein</fullName>
    </submittedName>
</protein>
<dbReference type="RefSeq" id="XP_013329994.1">
    <property type="nucleotide sequence ID" value="XM_013474540.1"/>
</dbReference>
<reference evidence="2 3" key="1">
    <citation type="submission" date="2015-04" db="EMBL/GenBank/DDBJ databases">
        <authorList>
            <person name="Heijne W.H."/>
            <person name="Fedorova N.D."/>
            <person name="Nierman W.C."/>
            <person name="Vollebregt A.W."/>
            <person name="Zhao Z."/>
            <person name="Wu L."/>
            <person name="Kumar M."/>
            <person name="Stam H."/>
            <person name="van den Berg M.A."/>
            <person name="Pel H.J."/>
        </authorList>
    </citation>
    <scope>NUCLEOTIDE SEQUENCE [LARGE SCALE GENOMIC DNA]</scope>
    <source>
        <strain evidence="2 3">CBS 393.64</strain>
    </source>
</reference>
<dbReference type="GeneID" id="25314906"/>
<feature type="transmembrane region" description="Helical" evidence="1">
    <location>
        <begin position="28"/>
        <end position="46"/>
    </location>
</feature>
<evidence type="ECO:0000313" key="3">
    <source>
        <dbReference type="Proteomes" id="UP000053958"/>
    </source>
</evidence>
<keyword evidence="3" id="KW-1185">Reference proteome</keyword>
<dbReference type="OrthoDB" id="3501153at2759"/>
<dbReference type="AlphaFoldDB" id="A0A0F4YYK7"/>
<keyword evidence="1" id="KW-0812">Transmembrane</keyword>
<sequence length="340" mass="38118">MAQDREEESPFLTPEKNTRHTACSRSKIHAWVCAVVITIFLMIASYELGRARNAAPPCITTTETTTSAAAAPPAAAAVANCGTTPEDAMEAGCSFDAMLYAWVPAHCFNETLSRQFLRKGGTTWYKDPDRTREVRVSLVETGRFMDVWVSGNYPVERCLYIWAKITQTRDEGDPAQAPWLSPEIAAQCAETFANFTRDGGLDNGEIRSFAFDLDIEHDTFQHPNPSKDKRSNALTNQYSLLSLSTSRPSYSSHSSGVRISSISRFFSAAESDFPNGRKLSEERWMRVEEEGLVGMGAPKTLWKNKSRKSREGIIVLVTDDWEKMESRQEEYRQTGGVERR</sequence>